<organism evidence="1">
    <name type="scientific">Spodoptera frugiperda</name>
    <name type="common">Fall armyworm</name>
    <dbReference type="NCBI Taxonomy" id="7108"/>
    <lineage>
        <taxon>Eukaryota</taxon>
        <taxon>Metazoa</taxon>
        <taxon>Ecdysozoa</taxon>
        <taxon>Arthropoda</taxon>
        <taxon>Hexapoda</taxon>
        <taxon>Insecta</taxon>
        <taxon>Pterygota</taxon>
        <taxon>Neoptera</taxon>
        <taxon>Endopterygota</taxon>
        <taxon>Lepidoptera</taxon>
        <taxon>Glossata</taxon>
        <taxon>Ditrysia</taxon>
        <taxon>Noctuoidea</taxon>
        <taxon>Noctuidae</taxon>
        <taxon>Amphipyrinae</taxon>
        <taxon>Spodoptera</taxon>
    </lineage>
</organism>
<dbReference type="AlphaFoldDB" id="A0A2H1W2P1"/>
<reference evidence="1" key="1">
    <citation type="submission" date="2016-07" db="EMBL/GenBank/DDBJ databases">
        <authorList>
            <person name="Bretaudeau A."/>
        </authorList>
    </citation>
    <scope>NUCLEOTIDE SEQUENCE</scope>
    <source>
        <strain evidence="1">Rice</strain>
        <tissue evidence="1">Whole body</tissue>
    </source>
</reference>
<sequence>MNYKTLCYDHRTPEAPEESPVRCRPFRVFASGFAHIPVDKKYPITQVSSHRKVKNVGKMALRGLLSPPSLHMRETDAQ</sequence>
<proteinExistence type="predicted"/>
<evidence type="ECO:0000313" key="1">
    <source>
        <dbReference type="EMBL" id="SOQ47341.1"/>
    </source>
</evidence>
<name>A0A2H1W2P1_SPOFR</name>
<protein>
    <submittedName>
        <fullName evidence="1">SFRICE_008039</fullName>
    </submittedName>
</protein>
<gene>
    <name evidence="1" type="ORF">SFRICE_008039</name>
</gene>
<dbReference type="EMBL" id="ODYU01005933">
    <property type="protein sequence ID" value="SOQ47341.1"/>
    <property type="molecule type" value="Genomic_DNA"/>
</dbReference>
<accession>A0A2H1W2P1</accession>